<dbReference type="KEGG" id="gba:J421_1226"/>
<keyword evidence="5" id="KW-0418">Kinase</keyword>
<dbReference type="InterPro" id="IPR050640">
    <property type="entry name" value="Bact_2-comp_sensor_kinase"/>
</dbReference>
<evidence type="ECO:0000313" key="5">
    <source>
        <dbReference type="EMBL" id="AHG88763.1"/>
    </source>
</evidence>
<evidence type="ECO:0000256" key="1">
    <source>
        <dbReference type="SAM" id="MobiDB-lite"/>
    </source>
</evidence>
<evidence type="ECO:0000313" key="6">
    <source>
        <dbReference type="Proteomes" id="UP000019151"/>
    </source>
</evidence>
<dbReference type="FunCoup" id="W0RH94">
    <property type="interactions" value="47"/>
</dbReference>
<keyword evidence="2" id="KW-0812">Transmembrane</keyword>
<evidence type="ECO:0000259" key="3">
    <source>
        <dbReference type="Pfam" id="PF02518"/>
    </source>
</evidence>
<dbReference type="GO" id="GO:0016020">
    <property type="term" value="C:membrane"/>
    <property type="evidence" value="ECO:0007669"/>
    <property type="project" value="InterPro"/>
</dbReference>
<gene>
    <name evidence="5" type="ORF">J421_1226</name>
</gene>
<keyword evidence="6" id="KW-1185">Reference proteome</keyword>
<proteinExistence type="predicted"/>
<dbReference type="PATRIC" id="fig|861299.3.peg.1242"/>
<feature type="compositionally biased region" description="Low complexity" evidence="1">
    <location>
        <begin position="318"/>
        <end position="333"/>
    </location>
</feature>
<evidence type="ECO:0000256" key="2">
    <source>
        <dbReference type="SAM" id="Phobius"/>
    </source>
</evidence>
<reference evidence="5 6" key="1">
    <citation type="journal article" date="2014" name="Genome Announc.">
        <title>Genome Sequence and Methylome of Soil Bacterium Gemmatirosa kalamazoonensis KBS708T, a Member of the Rarely Cultivated Gemmatimonadetes Phylum.</title>
        <authorList>
            <person name="Debruyn J.M."/>
            <person name="Radosevich M."/>
            <person name="Wommack K.E."/>
            <person name="Polson S.W."/>
            <person name="Hauser L.J."/>
            <person name="Fawaz M.N."/>
            <person name="Korlach J."/>
            <person name="Tsai Y.C."/>
        </authorList>
    </citation>
    <scope>NUCLEOTIDE SEQUENCE [LARGE SCALE GENOMIC DNA]</scope>
    <source>
        <strain evidence="5 6">KBS708</strain>
    </source>
</reference>
<organism evidence="5 6">
    <name type="scientific">Gemmatirosa kalamazoonensis</name>
    <dbReference type="NCBI Taxonomy" id="861299"/>
    <lineage>
        <taxon>Bacteria</taxon>
        <taxon>Pseudomonadati</taxon>
        <taxon>Gemmatimonadota</taxon>
        <taxon>Gemmatimonadia</taxon>
        <taxon>Gemmatimonadales</taxon>
        <taxon>Gemmatimonadaceae</taxon>
        <taxon>Gemmatirosa</taxon>
    </lineage>
</organism>
<feature type="transmembrane region" description="Helical" evidence="2">
    <location>
        <begin position="18"/>
        <end position="36"/>
    </location>
</feature>
<name>W0RH94_9BACT</name>
<dbReference type="InterPro" id="IPR003594">
    <property type="entry name" value="HATPase_dom"/>
</dbReference>
<dbReference type="InterPro" id="IPR010559">
    <property type="entry name" value="Sig_transdc_His_kin_internal"/>
</dbReference>
<accession>W0RH94</accession>
<dbReference type="InterPro" id="IPR036890">
    <property type="entry name" value="HATPase_C_sf"/>
</dbReference>
<dbReference type="STRING" id="861299.J421_1226"/>
<keyword evidence="2" id="KW-0472">Membrane</keyword>
<dbReference type="OrthoDB" id="2514702at2"/>
<dbReference type="HOGENOM" id="CLU_020473_1_1_0"/>
<dbReference type="SUPFAM" id="SSF55874">
    <property type="entry name" value="ATPase domain of HSP90 chaperone/DNA topoisomerase II/histidine kinase"/>
    <property type="match status" value="1"/>
</dbReference>
<feature type="domain" description="Signal transduction histidine kinase internal region" evidence="4">
    <location>
        <begin position="173"/>
        <end position="252"/>
    </location>
</feature>
<feature type="domain" description="Histidine kinase/HSP90-like ATPase" evidence="3">
    <location>
        <begin position="270"/>
        <end position="373"/>
    </location>
</feature>
<keyword evidence="2" id="KW-1133">Transmembrane helix</keyword>
<dbReference type="PANTHER" id="PTHR34220:SF7">
    <property type="entry name" value="SENSOR HISTIDINE KINASE YPDA"/>
    <property type="match status" value="1"/>
</dbReference>
<dbReference type="InParanoid" id="W0RH94"/>
<dbReference type="Gene3D" id="3.30.565.10">
    <property type="entry name" value="Histidine kinase-like ATPase, C-terminal domain"/>
    <property type="match status" value="1"/>
</dbReference>
<dbReference type="Pfam" id="PF02518">
    <property type="entry name" value="HATPase_c"/>
    <property type="match status" value="1"/>
</dbReference>
<sequence>MSAAGSRSLLSTRALRRGVALGVVGVFVVRLTYFLFLDLADGRAGHVAERLFNEVTGGLLAAIPLAAMAWLAHRWPLARPLRRGTLAVYLAGFVLLSAVHTTLMIAVRAALAPLLGLTGYEYAFSAARYAYEGANDVLVFVAAVALLALAESVLAERDRERRAASLERSLLRAELSNLRLQLQPHFLFNALNTISSTMYDDVDAADALLGRLSDLLRTSLRTTHTHEVPARDELAILAQYLELMRARFGDRLDVTVDAPDDVGDLLVPSMVLQPLVENAVRHGGVSRIGRGRVAVALRREGATLVLTVRDSGLGTRDSTPSRVPSPESRVPTPDGGTGLSATARRLQLLYGDDGSMRAGPTHDGWEVVIRIPARAAVPNDLRAEALA</sequence>
<evidence type="ECO:0000259" key="4">
    <source>
        <dbReference type="Pfam" id="PF06580"/>
    </source>
</evidence>
<keyword evidence="5" id="KW-0808">Transferase</keyword>
<feature type="transmembrane region" description="Helical" evidence="2">
    <location>
        <begin position="56"/>
        <end position="75"/>
    </location>
</feature>
<dbReference type="Proteomes" id="UP000019151">
    <property type="component" value="Chromosome"/>
</dbReference>
<dbReference type="eggNOG" id="COG2972">
    <property type="taxonomic scope" value="Bacteria"/>
</dbReference>
<dbReference type="AlphaFoldDB" id="W0RH94"/>
<dbReference type="Pfam" id="PF06580">
    <property type="entry name" value="His_kinase"/>
    <property type="match status" value="1"/>
</dbReference>
<dbReference type="EMBL" id="CP007128">
    <property type="protein sequence ID" value="AHG88763.1"/>
    <property type="molecule type" value="Genomic_DNA"/>
</dbReference>
<feature type="transmembrane region" description="Helical" evidence="2">
    <location>
        <begin position="87"/>
        <end position="117"/>
    </location>
</feature>
<dbReference type="PANTHER" id="PTHR34220">
    <property type="entry name" value="SENSOR HISTIDINE KINASE YPDA"/>
    <property type="match status" value="1"/>
</dbReference>
<dbReference type="RefSeq" id="WP_025410288.1">
    <property type="nucleotide sequence ID" value="NZ_CP007128.1"/>
</dbReference>
<feature type="region of interest" description="Disordered" evidence="1">
    <location>
        <begin position="311"/>
        <end position="339"/>
    </location>
</feature>
<dbReference type="GO" id="GO:0000155">
    <property type="term" value="F:phosphorelay sensor kinase activity"/>
    <property type="evidence" value="ECO:0007669"/>
    <property type="project" value="InterPro"/>
</dbReference>
<protein>
    <submittedName>
        <fullName evidence="5">Histidine kinase internal region</fullName>
    </submittedName>
</protein>